<sequence>MPDAMESMNRVTEAFNRHHLEAVVRCYGPRAALVTPSGIGEGPEQISFFWEAIMSAFPDMMATIWTGIAHGDTAVSEWTVTGTHGGPYMMPGGGDLDATGRPVVLRGSSLCSVDDGGIESHRIYYDQLELASQLGYAFCPYDADA</sequence>
<evidence type="ECO:0000313" key="2">
    <source>
        <dbReference type="Proteomes" id="UP000253094"/>
    </source>
</evidence>
<dbReference type="PANTHER" id="PTHR38436">
    <property type="entry name" value="POLYKETIDE CYCLASE SNOAL-LIKE DOMAIN"/>
    <property type="match status" value="1"/>
</dbReference>
<dbReference type="InterPro" id="IPR009959">
    <property type="entry name" value="Cyclase_SnoaL-like"/>
</dbReference>
<comment type="caution">
    <text evidence="1">The sequence shown here is derived from an EMBL/GenBank/DDBJ whole genome shotgun (WGS) entry which is preliminary data.</text>
</comment>
<dbReference type="Proteomes" id="UP000253094">
    <property type="component" value="Unassembled WGS sequence"/>
</dbReference>
<name>A0A367FHX6_9ACTN</name>
<accession>A0A367FHX6</accession>
<dbReference type="SUPFAM" id="SSF54427">
    <property type="entry name" value="NTF2-like"/>
    <property type="match status" value="1"/>
</dbReference>
<gene>
    <name evidence="1" type="ORF">DQ384_20510</name>
</gene>
<dbReference type="AlphaFoldDB" id="A0A367FHX6"/>
<evidence type="ECO:0000313" key="1">
    <source>
        <dbReference type="EMBL" id="RCG29432.1"/>
    </source>
</evidence>
<dbReference type="RefSeq" id="WP_114030469.1">
    <property type="nucleotide sequence ID" value="NZ_QOIL01000011.1"/>
</dbReference>
<dbReference type="EMBL" id="QOIL01000011">
    <property type="protein sequence ID" value="RCG29432.1"/>
    <property type="molecule type" value="Genomic_DNA"/>
</dbReference>
<dbReference type="Gene3D" id="3.10.450.50">
    <property type="match status" value="1"/>
</dbReference>
<keyword evidence="2" id="KW-1185">Reference proteome</keyword>
<dbReference type="PANTHER" id="PTHR38436:SF1">
    <property type="entry name" value="ESTER CYCLASE"/>
    <property type="match status" value="1"/>
</dbReference>
<organism evidence="1 2">
    <name type="scientific">Sphaerisporangium album</name>
    <dbReference type="NCBI Taxonomy" id="509200"/>
    <lineage>
        <taxon>Bacteria</taxon>
        <taxon>Bacillati</taxon>
        <taxon>Actinomycetota</taxon>
        <taxon>Actinomycetes</taxon>
        <taxon>Streptosporangiales</taxon>
        <taxon>Streptosporangiaceae</taxon>
        <taxon>Sphaerisporangium</taxon>
    </lineage>
</organism>
<dbReference type="Pfam" id="PF07366">
    <property type="entry name" value="SnoaL"/>
    <property type="match status" value="1"/>
</dbReference>
<proteinExistence type="predicted"/>
<dbReference type="InterPro" id="IPR032710">
    <property type="entry name" value="NTF2-like_dom_sf"/>
</dbReference>
<dbReference type="OrthoDB" id="4539871at2"/>
<protein>
    <submittedName>
        <fullName evidence="1">Nuclear transport factor 2 family protein</fullName>
    </submittedName>
</protein>
<reference evidence="1 2" key="1">
    <citation type="submission" date="2018-06" db="EMBL/GenBank/DDBJ databases">
        <title>Sphaerisporangium craniellae sp. nov., isolated from a marine sponge in the South China Sea.</title>
        <authorList>
            <person name="Li L."/>
        </authorList>
    </citation>
    <scope>NUCLEOTIDE SEQUENCE [LARGE SCALE GENOMIC DNA]</scope>
    <source>
        <strain evidence="1 2">CCTCC AA 208026</strain>
    </source>
</reference>
<dbReference type="GO" id="GO:0030638">
    <property type="term" value="P:polyketide metabolic process"/>
    <property type="evidence" value="ECO:0007669"/>
    <property type="project" value="InterPro"/>
</dbReference>